<dbReference type="AlphaFoldDB" id="X1IRK4"/>
<evidence type="ECO:0008006" key="4">
    <source>
        <dbReference type="Google" id="ProtNLM"/>
    </source>
</evidence>
<dbReference type="InterPro" id="IPR006101">
    <property type="entry name" value="Glyco_hydro_2"/>
</dbReference>
<dbReference type="Gene3D" id="3.20.20.80">
    <property type="entry name" value="Glycosidases"/>
    <property type="match status" value="1"/>
</dbReference>
<dbReference type="Pfam" id="PF00703">
    <property type="entry name" value="Glyco_hydro_2"/>
    <property type="match status" value="1"/>
</dbReference>
<dbReference type="InterPro" id="IPR006103">
    <property type="entry name" value="Glyco_hydro_2_cat"/>
</dbReference>
<dbReference type="PANTHER" id="PTHR42732:SF1">
    <property type="entry name" value="BETA-MANNOSIDASE"/>
    <property type="match status" value="1"/>
</dbReference>
<dbReference type="PANTHER" id="PTHR42732">
    <property type="entry name" value="BETA-GALACTOSIDASE"/>
    <property type="match status" value="1"/>
</dbReference>
<dbReference type="InterPro" id="IPR006102">
    <property type="entry name" value="Ig-like_GH2"/>
</dbReference>
<dbReference type="GO" id="GO:0004553">
    <property type="term" value="F:hydrolase activity, hydrolyzing O-glycosyl compounds"/>
    <property type="evidence" value="ECO:0007669"/>
    <property type="project" value="InterPro"/>
</dbReference>
<dbReference type="Pfam" id="PF02836">
    <property type="entry name" value="Glyco_hydro_2_C"/>
    <property type="match status" value="1"/>
</dbReference>
<gene>
    <name evidence="3" type="ORF">S03H2_54696</name>
</gene>
<comment type="caution">
    <text evidence="3">The sequence shown here is derived from an EMBL/GenBank/DDBJ whole genome shotgun (WGS) entry which is preliminary data.</text>
</comment>
<proteinExistence type="predicted"/>
<dbReference type="Gene3D" id="2.60.40.10">
    <property type="entry name" value="Immunoglobulins"/>
    <property type="match status" value="1"/>
</dbReference>
<dbReference type="InterPro" id="IPR023232">
    <property type="entry name" value="Glyco_hydro_2_AS"/>
</dbReference>
<evidence type="ECO:0000259" key="1">
    <source>
        <dbReference type="Pfam" id="PF00703"/>
    </source>
</evidence>
<sequence>LKVQLMNSTGKVIGMTTGNSAVAHEQSADMKQTITLENPSLWSIEEPTLYDALVTVLINNKEVDKVKTTFGIRSIKFDTATGFTLNGKTIKLKGGCFHHDNGPLGAAAIDRAEERKIEILKKAGFNAIRCSHNPPSPYLLDVCDRLGMLVIDEFTDMWEKPKVSPDDYSKYFRANWKSDLSSILLRDRNHPSVIMWSIGNEIPEAADTSGFRIARNLVNEVKKYDRTRPVTEALVDQSTMGGKTWEDKAPHLAML</sequence>
<protein>
    <recommendedName>
        <fullName evidence="4">Glycoside hydrolase family 2 catalytic domain-containing protein</fullName>
    </recommendedName>
</protein>
<dbReference type="InterPro" id="IPR013783">
    <property type="entry name" value="Ig-like_fold"/>
</dbReference>
<dbReference type="EMBL" id="BARU01034882">
    <property type="protein sequence ID" value="GAH68734.1"/>
    <property type="molecule type" value="Genomic_DNA"/>
</dbReference>
<feature type="domain" description="Glycoside hydrolase family 2 immunoglobulin-like beta-sandwich" evidence="1">
    <location>
        <begin position="19"/>
        <end position="73"/>
    </location>
</feature>
<dbReference type="SUPFAM" id="SSF51445">
    <property type="entry name" value="(Trans)glycosidases"/>
    <property type="match status" value="1"/>
</dbReference>
<dbReference type="PROSITE" id="PS00608">
    <property type="entry name" value="GLYCOSYL_HYDROL_F2_2"/>
    <property type="match status" value="1"/>
</dbReference>
<name>X1IRK4_9ZZZZ</name>
<accession>X1IRK4</accession>
<evidence type="ECO:0000313" key="3">
    <source>
        <dbReference type="EMBL" id="GAH68734.1"/>
    </source>
</evidence>
<feature type="non-terminal residue" evidence="3">
    <location>
        <position position="1"/>
    </location>
</feature>
<dbReference type="PRINTS" id="PR00132">
    <property type="entry name" value="GLHYDRLASE2"/>
</dbReference>
<feature type="non-terminal residue" evidence="3">
    <location>
        <position position="255"/>
    </location>
</feature>
<reference evidence="3" key="1">
    <citation type="journal article" date="2014" name="Front. Microbiol.">
        <title>High frequency of phylogenetically diverse reductive dehalogenase-homologous genes in deep subseafloor sedimentary metagenomes.</title>
        <authorList>
            <person name="Kawai M."/>
            <person name="Futagami T."/>
            <person name="Toyoda A."/>
            <person name="Takaki Y."/>
            <person name="Nishi S."/>
            <person name="Hori S."/>
            <person name="Arai W."/>
            <person name="Tsubouchi T."/>
            <person name="Morono Y."/>
            <person name="Uchiyama I."/>
            <person name="Ito T."/>
            <person name="Fujiyama A."/>
            <person name="Inagaki F."/>
            <person name="Takami H."/>
        </authorList>
    </citation>
    <scope>NUCLEOTIDE SEQUENCE</scope>
    <source>
        <strain evidence="3">Expedition CK06-06</strain>
    </source>
</reference>
<dbReference type="InterPro" id="IPR036156">
    <property type="entry name" value="Beta-gal/glucu_dom_sf"/>
</dbReference>
<organism evidence="3">
    <name type="scientific">marine sediment metagenome</name>
    <dbReference type="NCBI Taxonomy" id="412755"/>
    <lineage>
        <taxon>unclassified sequences</taxon>
        <taxon>metagenomes</taxon>
        <taxon>ecological metagenomes</taxon>
    </lineage>
</organism>
<dbReference type="InterPro" id="IPR051913">
    <property type="entry name" value="GH2_Domain-Containing"/>
</dbReference>
<dbReference type="InterPro" id="IPR017853">
    <property type="entry name" value="GH"/>
</dbReference>
<evidence type="ECO:0000259" key="2">
    <source>
        <dbReference type="Pfam" id="PF02836"/>
    </source>
</evidence>
<dbReference type="SUPFAM" id="SSF49303">
    <property type="entry name" value="beta-Galactosidase/glucuronidase domain"/>
    <property type="match status" value="1"/>
</dbReference>
<dbReference type="GO" id="GO:0005975">
    <property type="term" value="P:carbohydrate metabolic process"/>
    <property type="evidence" value="ECO:0007669"/>
    <property type="project" value="InterPro"/>
</dbReference>
<feature type="domain" description="Glycoside hydrolase family 2 catalytic" evidence="2">
    <location>
        <begin position="82"/>
        <end position="232"/>
    </location>
</feature>